<keyword evidence="7" id="KW-0413">Isomerase</keyword>
<sequence>MKKIMLALALMPSLLMAQHSIQGTFSPANEFTYAFVYKSNPTGAVYIDRAKVDENGRFKIQLDSTSTTGIYKIVYGVPQQDHNFDLIYNGKEDVILDFSLTEGLEFKESNENKLWASYTNSIEMINRAISNFYSQDSDDEAAFRDIFKTLQETQDAFELASKNTMVSVFIAANKPYIPVSYEDVATYSTNLKNTYLKHVDFSNPLLQSSEFLSDRVMAYVFGMSANPTEEFYKQQIDGLVNYIGADNSEIKMVLLQAVWNNMVKLEESNVANYITDTYLLELANNEKNDMLAAQLVVFKNTAIGTVAKDFPITLDQKGKKVNTSLHGLSKAEHYVLIFWSSECSHCLSELPQVRDFVTTMTNNKVQVVAYGLEDNEANWKKEIANYPNFIHVLGLEKWNNPITGVYGIELTPTYFVLDKDKKIVAKPHSLEELKTVLKTL</sequence>
<feature type="signal peptide" evidence="5">
    <location>
        <begin position="1"/>
        <end position="17"/>
    </location>
</feature>
<accession>A0A4V3F989</accession>
<proteinExistence type="predicted"/>
<protein>
    <submittedName>
        <fullName evidence="7">Thiol-disulfide isomerase/thioredoxin</fullName>
    </submittedName>
</protein>
<dbReference type="PROSITE" id="PS51352">
    <property type="entry name" value="THIOREDOXIN_2"/>
    <property type="match status" value="1"/>
</dbReference>
<gene>
    <name evidence="7" type="ORF">BXY82_0737</name>
</gene>
<dbReference type="SUPFAM" id="SSF52833">
    <property type="entry name" value="Thioredoxin-like"/>
    <property type="match status" value="1"/>
</dbReference>
<dbReference type="InterPro" id="IPR012336">
    <property type="entry name" value="Thioredoxin-like_fold"/>
</dbReference>
<evidence type="ECO:0000256" key="2">
    <source>
        <dbReference type="ARBA" id="ARBA00022748"/>
    </source>
</evidence>
<dbReference type="GO" id="GO:0017004">
    <property type="term" value="P:cytochrome complex assembly"/>
    <property type="evidence" value="ECO:0007669"/>
    <property type="project" value="UniProtKB-KW"/>
</dbReference>
<name>A0A4V3F989_9FLAO</name>
<dbReference type="OrthoDB" id="6399635at2"/>
<feature type="chain" id="PRO_5020290951" evidence="5">
    <location>
        <begin position="18"/>
        <end position="440"/>
    </location>
</feature>
<keyword evidence="2" id="KW-0201">Cytochrome c-type biogenesis</keyword>
<dbReference type="GO" id="GO:0030313">
    <property type="term" value="C:cell envelope"/>
    <property type="evidence" value="ECO:0007669"/>
    <property type="project" value="UniProtKB-SubCell"/>
</dbReference>
<dbReference type="PANTHER" id="PTHR42852">
    <property type="entry name" value="THIOL:DISULFIDE INTERCHANGE PROTEIN DSBE"/>
    <property type="match status" value="1"/>
</dbReference>
<evidence type="ECO:0000256" key="4">
    <source>
        <dbReference type="ARBA" id="ARBA00023284"/>
    </source>
</evidence>
<dbReference type="EMBL" id="SOBW01000007">
    <property type="protein sequence ID" value="TDU43326.1"/>
    <property type="molecule type" value="Genomic_DNA"/>
</dbReference>
<dbReference type="Gene3D" id="3.40.30.10">
    <property type="entry name" value="Glutaredoxin"/>
    <property type="match status" value="1"/>
</dbReference>
<dbReference type="RefSeq" id="WP_133756797.1">
    <property type="nucleotide sequence ID" value="NZ_SOBW01000007.1"/>
</dbReference>
<dbReference type="InterPro" id="IPR050553">
    <property type="entry name" value="Thioredoxin_ResA/DsbE_sf"/>
</dbReference>
<dbReference type="Pfam" id="PF13905">
    <property type="entry name" value="Thioredoxin_8"/>
    <property type="match status" value="1"/>
</dbReference>
<keyword evidence="4" id="KW-0676">Redox-active center</keyword>
<dbReference type="InterPro" id="IPR036249">
    <property type="entry name" value="Thioredoxin-like_sf"/>
</dbReference>
<feature type="domain" description="Thioredoxin" evidence="6">
    <location>
        <begin position="301"/>
        <end position="440"/>
    </location>
</feature>
<keyword evidence="8" id="KW-1185">Reference proteome</keyword>
<keyword evidence="3" id="KW-1015">Disulfide bond</keyword>
<evidence type="ECO:0000256" key="1">
    <source>
        <dbReference type="ARBA" id="ARBA00004196"/>
    </source>
</evidence>
<dbReference type="PANTHER" id="PTHR42852:SF6">
    <property type="entry name" value="THIOL:DISULFIDE INTERCHANGE PROTEIN DSBE"/>
    <property type="match status" value="1"/>
</dbReference>
<organism evidence="7 8">
    <name type="scientific">Gelidibacter sediminis</name>
    <dbReference type="NCBI Taxonomy" id="1608710"/>
    <lineage>
        <taxon>Bacteria</taxon>
        <taxon>Pseudomonadati</taxon>
        <taxon>Bacteroidota</taxon>
        <taxon>Flavobacteriia</taxon>
        <taxon>Flavobacteriales</taxon>
        <taxon>Flavobacteriaceae</taxon>
        <taxon>Gelidibacter</taxon>
    </lineage>
</organism>
<evidence type="ECO:0000259" key="6">
    <source>
        <dbReference type="PROSITE" id="PS51352"/>
    </source>
</evidence>
<comment type="caution">
    <text evidence="7">The sequence shown here is derived from an EMBL/GenBank/DDBJ whole genome shotgun (WGS) entry which is preliminary data.</text>
</comment>
<evidence type="ECO:0000313" key="7">
    <source>
        <dbReference type="EMBL" id="TDU43326.1"/>
    </source>
</evidence>
<evidence type="ECO:0000313" key="8">
    <source>
        <dbReference type="Proteomes" id="UP000294689"/>
    </source>
</evidence>
<comment type="subcellular location">
    <subcellularLocation>
        <location evidence="1">Cell envelope</location>
    </subcellularLocation>
</comment>
<evidence type="ECO:0000256" key="3">
    <source>
        <dbReference type="ARBA" id="ARBA00023157"/>
    </source>
</evidence>
<reference evidence="7 8" key="1">
    <citation type="submission" date="2019-03" db="EMBL/GenBank/DDBJ databases">
        <title>Genomic Encyclopedia of Archaeal and Bacterial Type Strains, Phase II (KMG-II): from individual species to whole genera.</title>
        <authorList>
            <person name="Goeker M."/>
        </authorList>
    </citation>
    <scope>NUCLEOTIDE SEQUENCE [LARGE SCALE GENOMIC DNA]</scope>
    <source>
        <strain evidence="7 8">DSM 28135</strain>
    </source>
</reference>
<dbReference type="GO" id="GO:0016853">
    <property type="term" value="F:isomerase activity"/>
    <property type="evidence" value="ECO:0007669"/>
    <property type="project" value="UniProtKB-KW"/>
</dbReference>
<dbReference type="Proteomes" id="UP000294689">
    <property type="component" value="Unassembled WGS sequence"/>
</dbReference>
<dbReference type="AlphaFoldDB" id="A0A4V3F989"/>
<keyword evidence="5" id="KW-0732">Signal</keyword>
<evidence type="ECO:0000256" key="5">
    <source>
        <dbReference type="SAM" id="SignalP"/>
    </source>
</evidence>
<dbReference type="InterPro" id="IPR013766">
    <property type="entry name" value="Thioredoxin_domain"/>
</dbReference>